<sequence length="99" mass="11366">MFFSRKYKNPKNTDIKILRAYLKQVSAYGVQGVDWISPSIQLPLYYENKFDPLSHAPQTIPPLNPPPAGGQAYHIPYSFHAFAGLIQVHFRFFMTSAMF</sequence>
<protein>
    <submittedName>
        <fullName evidence="1">Uncharacterized protein</fullName>
    </submittedName>
</protein>
<reference evidence="1" key="1">
    <citation type="journal article" date="2006" name="Nature">
        <title>Deciphering the evolution and metabolism of an anammox bacterium from a community genome.</title>
        <authorList>
            <person name="Strous M."/>
            <person name="Pelletier E."/>
            <person name="Mangenot S."/>
            <person name="Rattei T."/>
            <person name="Lehner A."/>
            <person name="Taylor M.W."/>
            <person name="Horn M."/>
            <person name="Daims H."/>
            <person name="Bartol-Mavel D."/>
            <person name="Wincker P."/>
            <person name="Barbe V."/>
            <person name="Fonknechten N."/>
            <person name="Vallenet D."/>
            <person name="Segurens B."/>
            <person name="Schenowitz-Truong C."/>
            <person name="Medigue C."/>
            <person name="Collingro A."/>
            <person name="Snel B."/>
            <person name="Dutilh B.E."/>
            <person name="OpDenCamp H.J.M."/>
            <person name="vanDerDrift C."/>
            <person name="Cirpus I."/>
            <person name="vanDePas-Schoonen K.T."/>
            <person name="Harhangi H.R."/>
            <person name="vanNiftrik L."/>
            <person name="Schmid M."/>
            <person name="Keltjens J."/>
            <person name="vanDeVossenberg J."/>
            <person name="Kartal B."/>
            <person name="Meier H."/>
            <person name="Frishman D."/>
            <person name="Huynen M.A."/>
            <person name="Mewes H."/>
            <person name="Weissenbach J."/>
            <person name="Jetten M.S.M."/>
            <person name="Wagner M."/>
            <person name="LePaslier D."/>
        </authorList>
    </citation>
    <scope>NUCLEOTIDE SEQUENCE</scope>
</reference>
<reference evidence="1" key="2">
    <citation type="submission" date="2006-01" db="EMBL/GenBank/DDBJ databases">
        <authorList>
            <person name="Genoscope"/>
        </authorList>
    </citation>
    <scope>NUCLEOTIDE SEQUENCE</scope>
</reference>
<dbReference type="AlphaFoldDB" id="Q1Q0Q3"/>
<dbReference type="EMBL" id="CT573071">
    <property type="protein sequence ID" value="CAJ73586.1"/>
    <property type="molecule type" value="Genomic_DNA"/>
</dbReference>
<gene>
    <name evidence="1" type="ORF">kuste2834</name>
</gene>
<organism evidence="1">
    <name type="scientific">Kuenenia stuttgartiensis</name>
    <dbReference type="NCBI Taxonomy" id="174633"/>
    <lineage>
        <taxon>Bacteria</taxon>
        <taxon>Pseudomonadati</taxon>
        <taxon>Planctomycetota</taxon>
        <taxon>Candidatus Brocadiia</taxon>
        <taxon>Candidatus Brocadiales</taxon>
        <taxon>Candidatus Brocadiaceae</taxon>
        <taxon>Candidatus Kuenenia</taxon>
    </lineage>
</organism>
<accession>Q1Q0Q3</accession>
<evidence type="ECO:0000313" key="1">
    <source>
        <dbReference type="EMBL" id="CAJ73586.1"/>
    </source>
</evidence>
<proteinExistence type="predicted"/>
<dbReference type="RefSeq" id="WP_169704254.1">
    <property type="nucleotide sequence ID" value="NZ_OCTL01000140.1"/>
</dbReference>
<name>Q1Q0Q3_KUEST</name>